<reference evidence="3 4" key="1">
    <citation type="submission" date="2019-03" db="EMBL/GenBank/DDBJ databases">
        <title>Genomic Encyclopedia of Type Strains, Phase IV (KMG-IV): sequencing the most valuable type-strain genomes for metagenomic binning, comparative biology and taxonomic classification.</title>
        <authorList>
            <person name="Goeker M."/>
        </authorList>
    </citation>
    <scope>NUCLEOTIDE SEQUENCE [LARGE SCALE GENOMIC DNA]</scope>
    <source>
        <strain evidence="3 4">DSM 28559</strain>
    </source>
</reference>
<dbReference type="AlphaFoldDB" id="A0A4R2LB22"/>
<dbReference type="PANTHER" id="PTHR34408">
    <property type="entry name" value="FAMILY PROTEIN, PUTATIVE-RELATED"/>
    <property type="match status" value="1"/>
</dbReference>
<dbReference type="SMART" id="SM00287">
    <property type="entry name" value="SH3b"/>
    <property type="match status" value="6"/>
</dbReference>
<evidence type="ECO:0000259" key="2">
    <source>
        <dbReference type="PROSITE" id="PS51781"/>
    </source>
</evidence>
<feature type="signal peptide" evidence="1">
    <location>
        <begin position="1"/>
        <end position="23"/>
    </location>
</feature>
<keyword evidence="1" id="KW-0732">Signal</keyword>
<dbReference type="InterPro" id="IPR003646">
    <property type="entry name" value="SH3-like_bac-type"/>
</dbReference>
<feature type="domain" description="SH3b" evidence="2">
    <location>
        <begin position="558"/>
        <end position="625"/>
    </location>
</feature>
<dbReference type="PANTHER" id="PTHR34408:SF1">
    <property type="entry name" value="GLYCOSYL HYDROLASE FAMILY 19 DOMAIN-CONTAINING PROTEIN HI_1415"/>
    <property type="match status" value="1"/>
</dbReference>
<evidence type="ECO:0000313" key="3">
    <source>
        <dbReference type="EMBL" id="TCO85293.1"/>
    </source>
</evidence>
<name>A0A4R2LB22_9FIRM</name>
<dbReference type="RefSeq" id="WP_132089351.1">
    <property type="nucleotide sequence ID" value="NZ_JANKAQ010000003.1"/>
</dbReference>
<evidence type="ECO:0000313" key="4">
    <source>
        <dbReference type="Proteomes" id="UP000295711"/>
    </source>
</evidence>
<dbReference type="PROSITE" id="PS51781">
    <property type="entry name" value="SH3B"/>
    <property type="match status" value="4"/>
</dbReference>
<proteinExistence type="predicted"/>
<feature type="domain" description="SH3b" evidence="2">
    <location>
        <begin position="478"/>
        <end position="545"/>
    </location>
</feature>
<feature type="domain" description="SH3b" evidence="2">
    <location>
        <begin position="316"/>
        <end position="383"/>
    </location>
</feature>
<protein>
    <submittedName>
        <fullName evidence="3">Uncharacterized protein YgiM (DUF1202 family)</fullName>
    </submittedName>
</protein>
<feature type="domain" description="SH3b" evidence="2">
    <location>
        <begin position="395"/>
        <end position="462"/>
    </location>
</feature>
<evidence type="ECO:0000256" key="1">
    <source>
        <dbReference type="SAM" id="SignalP"/>
    </source>
</evidence>
<comment type="caution">
    <text evidence="3">The sequence shown here is derived from an EMBL/GenBank/DDBJ whole genome shotgun (WGS) entry which is preliminary data.</text>
</comment>
<dbReference type="EMBL" id="SLXA01000003">
    <property type="protein sequence ID" value="TCO85293.1"/>
    <property type="molecule type" value="Genomic_DNA"/>
</dbReference>
<accession>A0A4R2LB22</accession>
<dbReference type="Proteomes" id="UP000295711">
    <property type="component" value="Unassembled WGS sequence"/>
</dbReference>
<dbReference type="Pfam" id="PF08239">
    <property type="entry name" value="SH3_3"/>
    <property type="match status" value="6"/>
</dbReference>
<dbReference type="OrthoDB" id="2001376at2"/>
<keyword evidence="4" id="KW-1185">Reference proteome</keyword>
<dbReference type="Gene3D" id="2.30.30.40">
    <property type="entry name" value="SH3 Domains"/>
    <property type="match status" value="6"/>
</dbReference>
<gene>
    <name evidence="3" type="ORF">EV212_10314</name>
</gene>
<sequence>MNKKLILFMTSLSLAAAPMGVFASEYNGPTVSIEAVEERATLQAATGEYRSWKQYDSRWGSQRLGSSSDTMAGYGCLITAIATLMVHSGCADENGVDPGKLCTYLSNNGGFTSNGELYWAKVDGAVEGFSLASWKVALSGSRYDKVAQIKSYLDRGYYIVVSVGHGEHWVAVDSVDGNSNVNIFDPGYSYTKLFGNYSDEGITRIALFSANGGGNGSIDVPSNNPTMETYNATGKVNVGASYLNVRQGVGTDKGYLTDSVGNRITLQNNESVTITGRGNDSSGNLWYRIAINGLTGYVFGAYIEITGNNTNTPSEEKPAKVNASYVNIRSGAGTNYSVVAVASQNEEITVLGEETDGSGAKWYKIKYNGTVGYMHSDYVTLDQSNNNNNTTDYPEKAAKVNASSVNVRSGAGTNNGVVATLALNTPLTVVGEEKDGSGTTWYKVKYNGGEGYMHSDYVTISGDNNNNNNNNGGTTTEPRTGTVNGDYVNVRTGAGTDNSRVTSLSNGTAVTIVGEEKDGSGATWYKINYAGGSGYMHSDYITVNGGNNNNNNNSGYEKKSGTVNASSVNVRSGAGTGNSIVGNLSSGTAITIVGEEKDGSGATWYKIEYDGGSGYMHSDYITVGGNNNNNNGGGNYPMEGIEGKEGVVNAALVNVRVGAGSDQEVMNTLKSGVSVLIEGAERDASGVIWYKVAFAGTSGYIMAEFISIQ</sequence>
<feature type="chain" id="PRO_5020667973" evidence="1">
    <location>
        <begin position="24"/>
        <end position="709"/>
    </location>
</feature>
<organism evidence="3 4">
    <name type="scientific">Frisingicoccus caecimuris</name>
    <dbReference type="NCBI Taxonomy" id="1796636"/>
    <lineage>
        <taxon>Bacteria</taxon>
        <taxon>Bacillati</taxon>
        <taxon>Bacillota</taxon>
        <taxon>Clostridia</taxon>
        <taxon>Lachnospirales</taxon>
        <taxon>Lachnospiraceae</taxon>
        <taxon>Frisingicoccus</taxon>
    </lineage>
</organism>
<dbReference type="InterPro" id="IPR052354">
    <property type="entry name" value="Cell_Wall_Dynamics_Protein"/>
</dbReference>